<dbReference type="Proteomes" id="UP000199203">
    <property type="component" value="Unassembled WGS sequence"/>
</dbReference>
<evidence type="ECO:0000256" key="1">
    <source>
        <dbReference type="SAM" id="SignalP"/>
    </source>
</evidence>
<keyword evidence="3" id="KW-1185">Reference proteome</keyword>
<proteinExistence type="predicted"/>
<dbReference type="EMBL" id="FNBH01000003">
    <property type="protein sequence ID" value="SDG05154.1"/>
    <property type="molecule type" value="Genomic_DNA"/>
</dbReference>
<dbReference type="OrthoDB" id="761077at2"/>
<name>A0A1G7R366_9FLAO</name>
<dbReference type="STRING" id="454006.SAMN05421825_2539"/>
<evidence type="ECO:0000313" key="2">
    <source>
        <dbReference type="EMBL" id="SDG05154.1"/>
    </source>
</evidence>
<gene>
    <name evidence="2" type="ORF">SAMN05421825_2539</name>
</gene>
<keyword evidence="1" id="KW-0732">Signal</keyword>
<dbReference type="AlphaFoldDB" id="A0A1G7R366"/>
<dbReference type="RefSeq" id="WP_089873815.1">
    <property type="nucleotide sequence ID" value="NZ_FNBH01000003.1"/>
</dbReference>
<organism evidence="2 3">
    <name type="scientific">Epilithonimonas hungarica</name>
    <dbReference type="NCBI Taxonomy" id="454006"/>
    <lineage>
        <taxon>Bacteria</taxon>
        <taxon>Pseudomonadati</taxon>
        <taxon>Bacteroidota</taxon>
        <taxon>Flavobacteriia</taxon>
        <taxon>Flavobacteriales</taxon>
        <taxon>Weeksellaceae</taxon>
        <taxon>Chryseobacterium group</taxon>
        <taxon>Epilithonimonas</taxon>
    </lineage>
</organism>
<accession>A0A1G7R366</accession>
<protein>
    <submittedName>
        <fullName evidence="2">Uncharacterized protein</fullName>
    </submittedName>
</protein>
<sequence length="189" mass="21381">MRTKFYFILLVLACFLLNAQALQTGNYTSSDGNYTVSIEQSGDEISLIEPNKSNIYKKTTSDYYYNTEPKYNTYYIRLVGNNKFYSGKNDGNEFLFTLSSTNPSETIESVDNCPLYDKYLKLSQEDPVEVQAWTFCGAAAIAKCTYNAEASQAYNKTIIAGLKAILEDQNRCPCEDVIPKSEWDAVPNY</sequence>
<evidence type="ECO:0000313" key="3">
    <source>
        <dbReference type="Proteomes" id="UP000199203"/>
    </source>
</evidence>
<reference evidence="3" key="1">
    <citation type="submission" date="2016-10" db="EMBL/GenBank/DDBJ databases">
        <authorList>
            <person name="Varghese N."/>
            <person name="Submissions S."/>
        </authorList>
    </citation>
    <scope>NUCLEOTIDE SEQUENCE [LARGE SCALE GENOMIC DNA]</scope>
    <source>
        <strain evidence="3">DSM 19684</strain>
    </source>
</reference>
<feature type="chain" id="PRO_5011792694" evidence="1">
    <location>
        <begin position="22"/>
        <end position="189"/>
    </location>
</feature>
<feature type="signal peptide" evidence="1">
    <location>
        <begin position="1"/>
        <end position="21"/>
    </location>
</feature>